<dbReference type="InterPro" id="IPR048634">
    <property type="entry name" value="SecD_SecF_C"/>
</dbReference>
<evidence type="ECO:0000256" key="6">
    <source>
        <dbReference type="ARBA" id="ARBA00022989"/>
    </source>
</evidence>
<keyword evidence="3 9" id="KW-1003">Cell membrane</keyword>
<dbReference type="GO" id="GO:0065002">
    <property type="term" value="P:intracellular protein transmembrane transport"/>
    <property type="evidence" value="ECO:0007669"/>
    <property type="project" value="UniProtKB-UniRule"/>
</dbReference>
<accession>A0A1J5HMH7</accession>
<name>A0A1J5HMH7_9BACT</name>
<comment type="function">
    <text evidence="9">Part of the Sec protein translocase complex. Interacts with the SecYEG preprotein conducting channel. SecDF uses the proton motive force (PMF) to complete protein translocation after the ATP-dependent function of SecA.</text>
</comment>
<dbReference type="InterPro" id="IPR048631">
    <property type="entry name" value="SecD_1st"/>
</dbReference>
<keyword evidence="5 9" id="KW-0653">Protein transport</keyword>
<dbReference type="InterPro" id="IPR022813">
    <property type="entry name" value="SecD/SecF_arch_bac"/>
</dbReference>
<feature type="transmembrane region" description="Helical" evidence="9">
    <location>
        <begin position="323"/>
        <end position="348"/>
    </location>
</feature>
<dbReference type="GO" id="GO:0006605">
    <property type="term" value="P:protein targeting"/>
    <property type="evidence" value="ECO:0007669"/>
    <property type="project" value="UniProtKB-UniRule"/>
</dbReference>
<evidence type="ECO:0000256" key="7">
    <source>
        <dbReference type="ARBA" id="ARBA00023010"/>
    </source>
</evidence>
<evidence type="ECO:0000256" key="4">
    <source>
        <dbReference type="ARBA" id="ARBA00022692"/>
    </source>
</evidence>
<evidence type="ECO:0000313" key="14">
    <source>
        <dbReference type="Proteomes" id="UP000182344"/>
    </source>
</evidence>
<dbReference type="Gene3D" id="1.20.1640.10">
    <property type="entry name" value="Multidrug efflux transporter AcrB transmembrane domain"/>
    <property type="match status" value="1"/>
</dbReference>
<evidence type="ECO:0000259" key="12">
    <source>
        <dbReference type="Pfam" id="PF22599"/>
    </source>
</evidence>
<reference evidence="13 14" key="1">
    <citation type="journal article" date="2016" name="Environ. Microbiol.">
        <title>Genomic resolution of a cold subsurface aquifer community provides metabolic insights for novel microbes adapted to high CO concentrations.</title>
        <authorList>
            <person name="Probst A.J."/>
            <person name="Castelle C.J."/>
            <person name="Singh A."/>
            <person name="Brown C.T."/>
            <person name="Anantharaman K."/>
            <person name="Sharon I."/>
            <person name="Hug L.A."/>
            <person name="Burstein D."/>
            <person name="Emerson J.B."/>
            <person name="Thomas B.C."/>
            <person name="Banfield J.F."/>
        </authorList>
    </citation>
    <scope>NUCLEOTIDE SEQUENCE [LARGE SCALE GENOMIC DNA]</scope>
    <source>
        <strain evidence="13">CG2_30_35_20</strain>
    </source>
</reference>
<feature type="transmembrane region" description="Helical" evidence="9">
    <location>
        <begin position="415"/>
        <end position="438"/>
    </location>
</feature>
<dbReference type="PANTHER" id="PTHR30081">
    <property type="entry name" value="PROTEIN-EXPORT MEMBRANE PROTEIN SEC"/>
    <property type="match status" value="1"/>
</dbReference>
<dbReference type="EMBL" id="MNZO01000050">
    <property type="protein sequence ID" value="OIP86517.1"/>
    <property type="molecule type" value="Genomic_DNA"/>
</dbReference>
<dbReference type="InterPro" id="IPR054384">
    <property type="entry name" value="SecDF_P1_head"/>
</dbReference>
<keyword evidence="6 9" id="KW-1133">Transmembrane helix</keyword>
<keyword evidence="7 9" id="KW-0811">Translocation</keyword>
<evidence type="ECO:0000259" key="10">
    <source>
        <dbReference type="Pfam" id="PF02355"/>
    </source>
</evidence>
<evidence type="ECO:0000256" key="3">
    <source>
        <dbReference type="ARBA" id="ARBA00022475"/>
    </source>
</evidence>
<dbReference type="InterPro" id="IPR055344">
    <property type="entry name" value="SecD_SecF_C_bact"/>
</dbReference>
<dbReference type="Pfam" id="PF21760">
    <property type="entry name" value="SecD_1st"/>
    <property type="match status" value="1"/>
</dbReference>
<evidence type="ECO:0000259" key="11">
    <source>
        <dbReference type="Pfam" id="PF21760"/>
    </source>
</evidence>
<keyword evidence="2 9" id="KW-0813">Transport</keyword>
<gene>
    <name evidence="9" type="primary">secD</name>
    <name evidence="13" type="ORF">AUK05_03450</name>
</gene>
<protein>
    <recommendedName>
        <fullName evidence="9">Protein translocase subunit SecD</fullName>
    </recommendedName>
</protein>
<organism evidence="13 14">
    <name type="scientific">Candidatus Shapirobacteria bacterium CG2_30_35_20</name>
    <dbReference type="NCBI Taxonomy" id="1805376"/>
    <lineage>
        <taxon>Bacteria</taxon>
        <taxon>Candidatus Shapironibacteriota</taxon>
    </lineage>
</organism>
<keyword evidence="8 9" id="KW-0472">Membrane</keyword>
<comment type="caution">
    <text evidence="13">The sequence shown here is derived from an EMBL/GenBank/DDBJ whole genome shotgun (WGS) entry which is preliminary data.</text>
</comment>
<feature type="domain" description="Protein translocase subunit SecDF P1" evidence="11">
    <location>
        <begin position="94"/>
        <end position="145"/>
    </location>
</feature>
<dbReference type="HAMAP" id="MF_01463_B">
    <property type="entry name" value="SecD_B"/>
    <property type="match status" value="1"/>
</dbReference>
<feature type="domain" description="Protein export membrane protein SecD/SecF C-terminal" evidence="10">
    <location>
        <begin position="263"/>
        <end position="442"/>
    </location>
</feature>
<feature type="transmembrane region" description="Helical" evidence="9">
    <location>
        <begin position="12"/>
        <end position="32"/>
    </location>
</feature>
<dbReference type="STRING" id="1805376.AUK05_03450"/>
<dbReference type="GO" id="GO:0015450">
    <property type="term" value="F:protein-transporting ATPase activity"/>
    <property type="evidence" value="ECO:0007669"/>
    <property type="project" value="InterPro"/>
</dbReference>
<dbReference type="PANTHER" id="PTHR30081:SF1">
    <property type="entry name" value="PROTEIN TRANSLOCASE SUBUNIT SECD"/>
    <property type="match status" value="1"/>
</dbReference>
<evidence type="ECO:0000256" key="1">
    <source>
        <dbReference type="ARBA" id="ARBA00004651"/>
    </source>
</evidence>
<dbReference type="Proteomes" id="UP000182344">
    <property type="component" value="Unassembled WGS sequence"/>
</dbReference>
<evidence type="ECO:0000313" key="13">
    <source>
        <dbReference type="EMBL" id="OIP86517.1"/>
    </source>
</evidence>
<sequence>MNQNKKNLNLFYTLSGLTFICLILNLPIKLTLFNHTFYRPDFNFKLGSLQIKPNTDLKYGLDLAGGASLIYNVDTSSAKTSDLASALESLKINIERRINLFGVSESSVKLNKQGQDNRLIVELPGVTNINDAIDLIGQTASLKFMGIVELPPEATATATFDDVFKDTGLNGSHLVKALPVPNPNTGAMEVSLEFNQEGSKLFEKATKNYLNKRIAILLDDQVITSPTVSSIIPDGKAVINGSFDIKSAKSLSAQLNAGALPLSIKLLSQSQVGASLGKDSIDKGVRAGLVGLGLVALFMVGNYGYLGFISVISLAIYSLLSITIYRLFSITLTFPGIVGFILSIGMAVDSNILIFERMKEEVRAGKPWNLAMELGFGKAWDSIKDANTCTIITALILFNPFNWQFLNSSGMLRGFAVTLLLGILIGMFTGVVVTRNLLRVLASRKKI</sequence>
<dbReference type="PRINTS" id="PR01755">
    <property type="entry name" value="SECFTRNLCASE"/>
</dbReference>
<comment type="similarity">
    <text evidence="9">Belongs to the SecD/SecF family. SecD subfamily.</text>
</comment>
<evidence type="ECO:0000256" key="2">
    <source>
        <dbReference type="ARBA" id="ARBA00022448"/>
    </source>
</evidence>
<comment type="caution">
    <text evidence="9">Lacks conserved residue(s) required for the propagation of feature annotation.</text>
</comment>
<dbReference type="InterPro" id="IPR005791">
    <property type="entry name" value="SecD"/>
</dbReference>
<keyword evidence="4 9" id="KW-0812">Transmembrane</keyword>
<dbReference type="NCBIfam" id="TIGR00916">
    <property type="entry name" value="2A0604s01"/>
    <property type="match status" value="1"/>
</dbReference>
<dbReference type="AlphaFoldDB" id="A0A1J5HMH7"/>
<proteinExistence type="inferred from homology"/>
<dbReference type="Pfam" id="PF22599">
    <property type="entry name" value="SecDF_P1_head"/>
    <property type="match status" value="1"/>
</dbReference>
<dbReference type="Gene3D" id="3.30.1360.200">
    <property type="match status" value="1"/>
</dbReference>
<feature type="transmembrane region" description="Helical" evidence="9">
    <location>
        <begin position="289"/>
        <end position="317"/>
    </location>
</feature>
<dbReference type="Pfam" id="PF02355">
    <property type="entry name" value="SecD_SecF_C"/>
    <property type="match status" value="1"/>
</dbReference>
<dbReference type="GO" id="GO:0005886">
    <property type="term" value="C:plasma membrane"/>
    <property type="evidence" value="ECO:0007669"/>
    <property type="project" value="UniProtKB-SubCell"/>
</dbReference>
<evidence type="ECO:0000256" key="5">
    <source>
        <dbReference type="ARBA" id="ARBA00022927"/>
    </source>
</evidence>
<dbReference type="InterPro" id="IPR022645">
    <property type="entry name" value="SecD/SecF_bac"/>
</dbReference>
<comment type="subunit">
    <text evidence="9">Forms a complex with SecF. Part of the essential Sec protein translocation apparatus which comprises SecA, SecYEG and auxiliary proteins SecDF. Other proteins may also be involved.</text>
</comment>
<feature type="domain" description="SecDF P1 head subdomain" evidence="12">
    <location>
        <begin position="165"/>
        <end position="261"/>
    </location>
</feature>
<dbReference type="GO" id="GO:0043952">
    <property type="term" value="P:protein transport by the Sec complex"/>
    <property type="evidence" value="ECO:0007669"/>
    <property type="project" value="UniProtKB-UniRule"/>
</dbReference>
<comment type="subcellular location">
    <subcellularLocation>
        <location evidence="1 9">Cell membrane</location>
        <topology evidence="1 9">Multi-pass membrane protein</topology>
    </subcellularLocation>
</comment>
<dbReference type="SUPFAM" id="SSF82866">
    <property type="entry name" value="Multidrug efflux transporter AcrB transmembrane domain"/>
    <property type="match status" value="1"/>
</dbReference>
<dbReference type="NCBIfam" id="TIGR01129">
    <property type="entry name" value="secD"/>
    <property type="match status" value="1"/>
</dbReference>
<evidence type="ECO:0000256" key="8">
    <source>
        <dbReference type="ARBA" id="ARBA00023136"/>
    </source>
</evidence>
<dbReference type="Gene3D" id="3.30.70.3400">
    <property type="match status" value="1"/>
</dbReference>
<evidence type="ECO:0000256" key="9">
    <source>
        <dbReference type="HAMAP-Rule" id="MF_01463"/>
    </source>
</evidence>